<dbReference type="GO" id="GO:0005840">
    <property type="term" value="C:ribosome"/>
    <property type="evidence" value="ECO:0007669"/>
    <property type="project" value="UniProtKB-KW"/>
</dbReference>
<name>Q9MG95_9STRA</name>
<evidence type="ECO:0000256" key="4">
    <source>
        <dbReference type="RuleBase" id="RU003485"/>
    </source>
</evidence>
<evidence type="ECO:0000256" key="3">
    <source>
        <dbReference type="ARBA" id="ARBA00023274"/>
    </source>
</evidence>
<accession>Q9MG95</accession>
<dbReference type="Pfam" id="PF00203">
    <property type="entry name" value="Ribosomal_S19"/>
    <property type="match status" value="1"/>
</dbReference>
<dbReference type="AlphaFoldDB" id="Q9MG95"/>
<dbReference type="InterPro" id="IPR023575">
    <property type="entry name" value="Ribosomal_uS19_SF"/>
</dbReference>
<comment type="similarity">
    <text evidence="1 4">Belongs to the universal ribosomal protein uS19 family.</text>
</comment>
<evidence type="ECO:0000313" key="5">
    <source>
        <dbReference type="EMBL" id="AAF36954.1"/>
    </source>
</evidence>
<dbReference type="GO" id="GO:0003735">
    <property type="term" value="F:structural constituent of ribosome"/>
    <property type="evidence" value="ECO:0007669"/>
    <property type="project" value="InterPro"/>
</dbReference>
<evidence type="ECO:0000256" key="2">
    <source>
        <dbReference type="ARBA" id="ARBA00022980"/>
    </source>
</evidence>
<geneLocation type="mitochondrion" evidence="5"/>
<dbReference type="GO" id="GO:1990904">
    <property type="term" value="C:ribonucleoprotein complex"/>
    <property type="evidence" value="ECO:0007669"/>
    <property type="project" value="UniProtKB-KW"/>
</dbReference>
<dbReference type="HAMAP" id="MF_00531">
    <property type="entry name" value="Ribosomal_uS19"/>
    <property type="match status" value="1"/>
</dbReference>
<dbReference type="GO" id="GO:0003723">
    <property type="term" value="F:RNA binding"/>
    <property type="evidence" value="ECO:0007669"/>
    <property type="project" value="InterPro"/>
</dbReference>
<keyword evidence="5" id="KW-0496">Mitochondrion</keyword>
<dbReference type="PROSITE" id="PS00323">
    <property type="entry name" value="RIBOSOMAL_S19"/>
    <property type="match status" value="1"/>
</dbReference>
<dbReference type="InterPro" id="IPR020934">
    <property type="entry name" value="Ribosomal_uS19_CS"/>
</dbReference>
<dbReference type="GeneID" id="801036"/>
<dbReference type="SUPFAM" id="SSF54570">
    <property type="entry name" value="Ribosomal protein S19"/>
    <property type="match status" value="1"/>
</dbReference>
<sequence length="92" mass="11031">MSRSKWKGKYIPRFLLKKNFILTKKNKIWSRNSAIPFFLLNKDVFVHNGNSFKKLNISREKIGYKFGEFVFTKTTPKKFQQKNKKIIKSTKK</sequence>
<keyword evidence="3 4" id="KW-0687">Ribonucleoprotein</keyword>
<dbReference type="PRINTS" id="PR00975">
    <property type="entry name" value="RIBOSOMALS19"/>
</dbReference>
<dbReference type="GO" id="GO:0006412">
    <property type="term" value="P:translation"/>
    <property type="evidence" value="ECO:0007669"/>
    <property type="project" value="InterPro"/>
</dbReference>
<protein>
    <submittedName>
        <fullName evidence="5">Ribosomal protein S19</fullName>
    </submittedName>
</protein>
<evidence type="ECO:0000256" key="1">
    <source>
        <dbReference type="ARBA" id="ARBA00007345"/>
    </source>
</evidence>
<gene>
    <name evidence="5" type="primary">rps19</name>
</gene>
<reference evidence="5" key="1">
    <citation type="journal article" date="2000" name="Nucleic Acids Res.">
        <title>The mitochondrial genome of the stramenopile alga Chrysodidymus synuroideus. Complete sequence, gene content and genome organization.</title>
        <authorList>
            <person name="Chesnick J.M."/>
            <person name="Goff M."/>
            <person name="Graham J."/>
            <person name="Ocampo C."/>
            <person name="Lang B.F."/>
            <person name="Seif E."/>
            <person name="Burger G."/>
        </authorList>
    </citation>
    <scope>NUCLEOTIDE SEQUENCE</scope>
</reference>
<keyword evidence="2 4" id="KW-0689">Ribosomal protein</keyword>
<dbReference type="RefSeq" id="NP_038188.1">
    <property type="nucleotide sequence ID" value="NC_002174.1"/>
</dbReference>
<dbReference type="Gene3D" id="3.30.860.10">
    <property type="entry name" value="30s Ribosomal Protein S19, Chain A"/>
    <property type="match status" value="1"/>
</dbReference>
<proteinExistence type="inferred from homology"/>
<dbReference type="PIRSF" id="PIRSF002144">
    <property type="entry name" value="Ribosomal_S19"/>
    <property type="match status" value="1"/>
</dbReference>
<dbReference type="EMBL" id="AF222718">
    <property type="protein sequence ID" value="AAF36954.1"/>
    <property type="molecule type" value="Genomic_DNA"/>
</dbReference>
<dbReference type="InterPro" id="IPR002222">
    <property type="entry name" value="Ribosomal_uS19"/>
</dbReference>
<organism evidence="5">
    <name type="scientific">Synura synuroidea</name>
    <dbReference type="NCBI Taxonomy" id="47573"/>
    <lineage>
        <taxon>Eukaryota</taxon>
        <taxon>Sar</taxon>
        <taxon>Stramenopiles</taxon>
        <taxon>Ochrophyta</taxon>
        <taxon>Synurophyceae</taxon>
        <taxon>Synurales</taxon>
        <taxon>Mallomonadaceae</taxon>
        <taxon>Synura</taxon>
    </lineage>
</organism>